<name>A0A1I6FEU1_9PSEU</name>
<dbReference type="Proteomes" id="UP000198583">
    <property type="component" value="Unassembled WGS sequence"/>
</dbReference>
<evidence type="ECO:0000313" key="1">
    <source>
        <dbReference type="EMBL" id="SFR28486.1"/>
    </source>
</evidence>
<gene>
    <name evidence="1" type="ORF">SAMN04488564_11447</name>
</gene>
<dbReference type="AlphaFoldDB" id="A0A1I6FEU1"/>
<accession>A0A1I6FEU1</accession>
<dbReference type="STRING" id="84724.SAMN04488564_11447"/>
<evidence type="ECO:0008006" key="3">
    <source>
        <dbReference type="Google" id="ProtNLM"/>
    </source>
</evidence>
<protein>
    <recommendedName>
        <fullName evidence="3">HEAT repeat-containing protein</fullName>
    </recommendedName>
</protein>
<evidence type="ECO:0000313" key="2">
    <source>
        <dbReference type="Proteomes" id="UP000198583"/>
    </source>
</evidence>
<organism evidence="1 2">
    <name type="scientific">Lentzea waywayandensis</name>
    <dbReference type="NCBI Taxonomy" id="84724"/>
    <lineage>
        <taxon>Bacteria</taxon>
        <taxon>Bacillati</taxon>
        <taxon>Actinomycetota</taxon>
        <taxon>Actinomycetes</taxon>
        <taxon>Pseudonocardiales</taxon>
        <taxon>Pseudonocardiaceae</taxon>
        <taxon>Lentzea</taxon>
    </lineage>
</organism>
<reference evidence="2" key="1">
    <citation type="submission" date="2016-10" db="EMBL/GenBank/DDBJ databases">
        <authorList>
            <person name="Varghese N."/>
            <person name="Submissions S."/>
        </authorList>
    </citation>
    <scope>NUCLEOTIDE SEQUENCE [LARGE SCALE GENOMIC DNA]</scope>
    <source>
        <strain evidence="2">DSM 44232</strain>
    </source>
</reference>
<sequence length="127" mass="13495">MRPVLEGLDDVAWHSIDHAYGPALDTPGHVRALLSGDPEVVERAITDLDSTVHEEGGFVCGAATAVLPFLAEVLPSLAPAPRARLLDLLHRIAEQGDAEQVDPGWHAAWAKAKPVLERSSPQGESPA</sequence>
<dbReference type="EMBL" id="FOYL01000014">
    <property type="protein sequence ID" value="SFR28486.1"/>
    <property type="molecule type" value="Genomic_DNA"/>
</dbReference>
<proteinExistence type="predicted"/>
<keyword evidence="2" id="KW-1185">Reference proteome</keyword>